<evidence type="ECO:0000256" key="2">
    <source>
        <dbReference type="SAM" id="MobiDB-lite"/>
    </source>
</evidence>
<keyword evidence="5" id="KW-1185">Reference proteome</keyword>
<dbReference type="Pfam" id="PF24883">
    <property type="entry name" value="NPHP3_N"/>
    <property type="match status" value="1"/>
</dbReference>
<evidence type="ECO:0000313" key="4">
    <source>
        <dbReference type="EMBL" id="KAH8703647.1"/>
    </source>
</evidence>
<dbReference type="Pfam" id="PF00004">
    <property type="entry name" value="AAA"/>
    <property type="match status" value="1"/>
</dbReference>
<accession>A0AAD4L4Y1</accession>
<dbReference type="Pfam" id="PF22942">
    <property type="entry name" value="DUF7025"/>
    <property type="match status" value="1"/>
</dbReference>
<gene>
    <name evidence="4" type="ORF">BGW36DRAFT_423200</name>
</gene>
<dbReference type="InterPro" id="IPR003959">
    <property type="entry name" value="ATPase_AAA_core"/>
</dbReference>
<evidence type="ECO:0000313" key="5">
    <source>
        <dbReference type="Proteomes" id="UP001201262"/>
    </source>
</evidence>
<feature type="domain" description="AAA+ ATPase" evidence="3">
    <location>
        <begin position="864"/>
        <end position="993"/>
    </location>
</feature>
<dbReference type="RefSeq" id="XP_046076665.1">
    <property type="nucleotide sequence ID" value="XM_046219801.1"/>
</dbReference>
<comment type="caution">
    <text evidence="4">The sequence shown here is derived from an EMBL/GenBank/DDBJ whole genome shotgun (WGS) entry which is preliminary data.</text>
</comment>
<reference evidence="4" key="1">
    <citation type="submission" date="2021-12" db="EMBL/GenBank/DDBJ databases">
        <title>Convergent genome expansion in fungi linked to evolution of root-endophyte symbiosis.</title>
        <authorList>
            <consortium name="DOE Joint Genome Institute"/>
            <person name="Ke Y.-H."/>
            <person name="Bonito G."/>
            <person name="Liao H.-L."/>
            <person name="Looney B."/>
            <person name="Rojas-Flechas A."/>
            <person name="Nash J."/>
            <person name="Hameed K."/>
            <person name="Schadt C."/>
            <person name="Martin F."/>
            <person name="Crous P.W."/>
            <person name="Miettinen O."/>
            <person name="Magnuson J.K."/>
            <person name="Labbe J."/>
            <person name="Jacobson D."/>
            <person name="Doktycz M.J."/>
            <person name="Veneault-Fourrey C."/>
            <person name="Kuo A."/>
            <person name="Mondo S."/>
            <person name="Calhoun S."/>
            <person name="Riley R."/>
            <person name="Ohm R."/>
            <person name="LaButti K."/>
            <person name="Andreopoulos B."/>
            <person name="Pangilinan J."/>
            <person name="Nolan M."/>
            <person name="Tritt A."/>
            <person name="Clum A."/>
            <person name="Lipzen A."/>
            <person name="Daum C."/>
            <person name="Barry K."/>
            <person name="Grigoriev I.V."/>
            <person name="Vilgalys R."/>
        </authorList>
    </citation>
    <scope>NUCLEOTIDE SEQUENCE</scope>
    <source>
        <strain evidence="4">PMI_201</strain>
    </source>
</reference>
<dbReference type="PANTHER" id="PTHR46411:SF4">
    <property type="entry name" value="AAA+ ATPASE DOMAIN-CONTAINING PROTEIN"/>
    <property type="match status" value="1"/>
</dbReference>
<dbReference type="InterPro" id="IPR027417">
    <property type="entry name" value="P-loop_NTPase"/>
</dbReference>
<dbReference type="Gene3D" id="3.40.50.300">
    <property type="entry name" value="P-loop containing nucleotide triphosphate hydrolases"/>
    <property type="match status" value="1"/>
</dbReference>
<dbReference type="InterPro" id="IPR056125">
    <property type="entry name" value="DUF7708"/>
</dbReference>
<dbReference type="GeneID" id="70250088"/>
<keyword evidence="1" id="KW-0677">Repeat</keyword>
<dbReference type="InterPro" id="IPR003593">
    <property type="entry name" value="AAA+_ATPase"/>
</dbReference>
<dbReference type="EMBL" id="JAJTJA010000002">
    <property type="protein sequence ID" value="KAH8703647.1"/>
    <property type="molecule type" value="Genomic_DNA"/>
</dbReference>
<dbReference type="SMART" id="SM00382">
    <property type="entry name" value="AAA"/>
    <property type="match status" value="1"/>
</dbReference>
<organism evidence="4 5">
    <name type="scientific">Talaromyces proteolyticus</name>
    <dbReference type="NCBI Taxonomy" id="1131652"/>
    <lineage>
        <taxon>Eukaryota</taxon>
        <taxon>Fungi</taxon>
        <taxon>Dikarya</taxon>
        <taxon>Ascomycota</taxon>
        <taxon>Pezizomycotina</taxon>
        <taxon>Eurotiomycetes</taxon>
        <taxon>Eurotiomycetidae</taxon>
        <taxon>Eurotiales</taxon>
        <taxon>Trichocomaceae</taxon>
        <taxon>Talaromyces</taxon>
        <taxon>Talaromyces sect. Bacilispori</taxon>
    </lineage>
</organism>
<evidence type="ECO:0000259" key="3">
    <source>
        <dbReference type="SMART" id="SM00382"/>
    </source>
</evidence>
<dbReference type="GO" id="GO:0005524">
    <property type="term" value="F:ATP binding"/>
    <property type="evidence" value="ECO:0007669"/>
    <property type="project" value="InterPro"/>
</dbReference>
<feature type="region of interest" description="Disordered" evidence="2">
    <location>
        <begin position="1"/>
        <end position="43"/>
    </location>
</feature>
<dbReference type="PANTHER" id="PTHR46411">
    <property type="entry name" value="FAMILY ATPASE, PUTATIVE-RELATED"/>
    <property type="match status" value="1"/>
</dbReference>
<dbReference type="InterPro" id="IPR056884">
    <property type="entry name" value="NPHP3-like_N"/>
</dbReference>
<dbReference type="Proteomes" id="UP001201262">
    <property type="component" value="Unassembled WGS sequence"/>
</dbReference>
<proteinExistence type="predicted"/>
<protein>
    <recommendedName>
        <fullName evidence="3">AAA+ ATPase domain-containing protein</fullName>
    </recommendedName>
</protein>
<name>A0AAD4L4Y1_9EURO</name>
<sequence>MHEATSKSSISSVRDSDDNSDDDVSPPGYEPVESSKGDNTKQWTSKQWTNAILERDTIQISENKLQSRLDEFLLQASPSEVEAYEKSRKNLLSIVKTAQDAYEKRYPNSQNPTVAKKFIEMFKAQCREAAEIAFEFSKILDTIVQQAPTFVSVAYGAIKILLYAEINSQELKSNVHKYMKRIKVTFDMVDHLTVYMPTANLVNAVAQMYGLFNRFLAKAIKLYTRNRLKLYIAAFAKPWRKLEGIVTSIEFTYSKIKDITQFHTAINTSANLSINRQNLATSRSLLALGEGTLAVIKQLSEQVEALSVKISKETDIHEVASLLQQKVEEKLDDPRLDDFQDTVVGSEGTSDEPDYERFLQDVFTELRDFEATNKQRRDAMEELPEMHSHRAMKRNLLKAENIMQWIESKKSQLLWIDGNEILNRGDFNSLFAAPLLILGENSFESVLVLRHFCGDGLTVKTNNYRTLVQSLIFQMWKQRPRLLQPKFANLGKEQTSNLMQLWNFFLECLAEVNADCTFIIINSIDYLHHGEVRNGVSERQIVLRQLEDLVNNRNGNIVKILLTASIAQGKFDASSPEQSTLALPFNSRSTSQRQPSLSIMQNDMSLPQKMIDIQERTERTVSFSSLPMLYPLKSLIYHKASGDNQLRAYIVSELSGMEHRSLNMYSPLLIRVWSVEHNGTYFTKRYTTFPVSQFPGEKPIASLQLVPAGYVPEEAELRKELIFRGRKYWNLGNGIHYKQFIKNGDPIRIIVDLQSSAAFEEIPFQEVEDEFPRLLDSHALKACVLLVCPPKISVYNLRDRTWDKVFVDDISNILFQHDILDQLYINNESNKTRILDLVKSCTTNKMQRSLLLERDYNVTGHDGNGVVLLIHGDPGTGKTFTATSVAETIQCPILTIASTRDTSSVLTASSKPEDLEQFLSRQFHFAQRWGAIVVLEHAEQFLGKKNPENTFVTLRIMDRFSGALILTTHARLSEFDSAVQSRLTQHFHFYAMTDEFKEQLWGRLFQGLKAEQPDLDIPELVKFAGDNNFKMATRTGRDIQNSFMAAKRLSEQEKTTLSKEHLEYILTPRQNYVATLQHM</sequence>
<dbReference type="InterPro" id="IPR054289">
    <property type="entry name" value="DUF7025"/>
</dbReference>
<dbReference type="AlphaFoldDB" id="A0AAD4L4Y1"/>
<dbReference type="GO" id="GO:0016887">
    <property type="term" value="F:ATP hydrolysis activity"/>
    <property type="evidence" value="ECO:0007669"/>
    <property type="project" value="InterPro"/>
</dbReference>
<dbReference type="Pfam" id="PF24809">
    <property type="entry name" value="DUF7708"/>
    <property type="match status" value="1"/>
</dbReference>
<evidence type="ECO:0000256" key="1">
    <source>
        <dbReference type="ARBA" id="ARBA00022737"/>
    </source>
</evidence>
<feature type="compositionally biased region" description="Low complexity" evidence="2">
    <location>
        <begin position="1"/>
        <end position="13"/>
    </location>
</feature>
<dbReference type="SUPFAM" id="SSF52540">
    <property type="entry name" value="P-loop containing nucleoside triphosphate hydrolases"/>
    <property type="match status" value="1"/>
</dbReference>